<name>A0A699H407_TANCI</name>
<organism evidence="1">
    <name type="scientific">Tanacetum cinerariifolium</name>
    <name type="common">Dalmatian daisy</name>
    <name type="synonym">Chrysanthemum cinerariifolium</name>
    <dbReference type="NCBI Taxonomy" id="118510"/>
    <lineage>
        <taxon>Eukaryota</taxon>
        <taxon>Viridiplantae</taxon>
        <taxon>Streptophyta</taxon>
        <taxon>Embryophyta</taxon>
        <taxon>Tracheophyta</taxon>
        <taxon>Spermatophyta</taxon>
        <taxon>Magnoliopsida</taxon>
        <taxon>eudicotyledons</taxon>
        <taxon>Gunneridae</taxon>
        <taxon>Pentapetalae</taxon>
        <taxon>asterids</taxon>
        <taxon>campanulids</taxon>
        <taxon>Asterales</taxon>
        <taxon>Asteraceae</taxon>
        <taxon>Asteroideae</taxon>
        <taxon>Anthemideae</taxon>
        <taxon>Anthemidinae</taxon>
        <taxon>Tanacetum</taxon>
    </lineage>
</organism>
<sequence length="198" mass="22974">MAQAKRLFRNKKVLVEIHRGIAWDNVENPNLRSSPQVLPSFEVYTPPVTYPKEVKETIGTLIEVEPLDKTRLEDLGLNTCNRDLPVSSVEVPRFDELKPQPQPLHNCPSLDEIYCYYHPCIDDPKKHYGFKLVIIECLVKINLKARILELKQRYFEDYCSDNQYAVSIKEDTTHPWKCDCVERIPVVTVFILPYPDSG</sequence>
<evidence type="ECO:0000313" key="1">
    <source>
        <dbReference type="EMBL" id="GEX33096.1"/>
    </source>
</evidence>
<accession>A0A699H407</accession>
<gene>
    <name evidence="1" type="ORF">Tci_305071</name>
</gene>
<dbReference type="AlphaFoldDB" id="A0A699H407"/>
<protein>
    <submittedName>
        <fullName evidence="1">Ribonuclease H-like domain-containing protein</fullName>
    </submittedName>
</protein>
<dbReference type="EMBL" id="BKCJ010102110">
    <property type="protein sequence ID" value="GEX33096.1"/>
    <property type="molecule type" value="Genomic_DNA"/>
</dbReference>
<reference evidence="1" key="1">
    <citation type="journal article" date="2019" name="Sci. Rep.">
        <title>Draft genome of Tanacetum cinerariifolium, the natural source of mosquito coil.</title>
        <authorList>
            <person name="Yamashiro T."/>
            <person name="Shiraishi A."/>
            <person name="Satake H."/>
            <person name="Nakayama K."/>
        </authorList>
    </citation>
    <scope>NUCLEOTIDE SEQUENCE</scope>
</reference>
<comment type="caution">
    <text evidence="1">The sequence shown here is derived from an EMBL/GenBank/DDBJ whole genome shotgun (WGS) entry which is preliminary data.</text>
</comment>
<proteinExistence type="predicted"/>